<evidence type="ECO:0000313" key="5">
    <source>
        <dbReference type="EMBL" id="OVA04377.1"/>
    </source>
</evidence>
<dbReference type="InterPro" id="IPR046346">
    <property type="entry name" value="Aminoacid_DH-like_N_sf"/>
</dbReference>
<gene>
    <name evidence="5" type="ORF">BVC80_1395g94</name>
</gene>
<dbReference type="GO" id="GO:0019632">
    <property type="term" value="P:shikimate metabolic process"/>
    <property type="evidence" value="ECO:0007669"/>
    <property type="project" value="TreeGrafter"/>
</dbReference>
<dbReference type="InterPro" id="IPR011990">
    <property type="entry name" value="TPR-like_helical_dom_sf"/>
</dbReference>
<dbReference type="STRING" id="56857.A0A200Q1P6"/>
<dbReference type="InterPro" id="IPR046848">
    <property type="entry name" value="E_motif"/>
</dbReference>
<dbReference type="FunFam" id="3.40.50.10860:FF:000009">
    <property type="entry name" value="Bifunctional 3-dehydroquinate dehydratase/shikimate dehydrogenase, chloroplastic"/>
    <property type="match status" value="1"/>
</dbReference>
<dbReference type="FunFam" id="1.25.40.10:FF:000158">
    <property type="entry name" value="pentatricopeptide repeat-containing protein At2g33680"/>
    <property type="match status" value="1"/>
</dbReference>
<feature type="domain" description="Quinate/shikimate 5-dehydrogenase/glutamyl-tRNA reductase" evidence="3">
    <location>
        <begin position="360"/>
        <end position="419"/>
    </location>
</feature>
<keyword evidence="1" id="KW-0677">Repeat</keyword>
<evidence type="ECO:0000259" key="3">
    <source>
        <dbReference type="Pfam" id="PF01488"/>
    </source>
</evidence>
<dbReference type="Pfam" id="PF13041">
    <property type="entry name" value="PPR_2"/>
    <property type="match status" value="2"/>
</dbReference>
<dbReference type="PANTHER" id="PTHR21089:SF1">
    <property type="entry name" value="BIFUNCTIONAL 3-DEHYDROQUINATE DEHYDRATASE_SHIKIMATE DEHYDROGENASE, CHLOROPLASTIC"/>
    <property type="match status" value="1"/>
</dbReference>
<dbReference type="InterPro" id="IPR022893">
    <property type="entry name" value="Shikimate_DH_fam"/>
</dbReference>
<comment type="caution">
    <text evidence="5">The sequence shown here is derived from an EMBL/GenBank/DDBJ whole genome shotgun (WGS) entry which is preliminary data.</text>
</comment>
<protein>
    <submittedName>
        <fullName evidence="5">Dehydroquinase class I</fullName>
    </submittedName>
</protein>
<dbReference type="Pfam" id="PF20431">
    <property type="entry name" value="E_motif"/>
    <property type="match status" value="1"/>
</dbReference>
<dbReference type="AlphaFoldDB" id="A0A200Q1P6"/>
<dbReference type="Gene3D" id="3.20.20.70">
    <property type="entry name" value="Aldolase class I"/>
    <property type="match status" value="1"/>
</dbReference>
<dbReference type="Gene3D" id="1.25.40.10">
    <property type="entry name" value="Tetratricopeptide repeat domain"/>
    <property type="match status" value="3"/>
</dbReference>
<dbReference type="InterPro" id="IPR013785">
    <property type="entry name" value="Aldolase_TIM"/>
</dbReference>
<dbReference type="SUPFAM" id="SSF51569">
    <property type="entry name" value="Aldolase"/>
    <property type="match status" value="1"/>
</dbReference>
<dbReference type="InterPro" id="IPR002885">
    <property type="entry name" value="PPR_rpt"/>
</dbReference>
<dbReference type="SUPFAM" id="SSF51735">
    <property type="entry name" value="NAD(P)-binding Rossmann-fold domains"/>
    <property type="match status" value="1"/>
</dbReference>
<proteinExistence type="inferred from homology"/>
<dbReference type="InterPro" id="IPR036291">
    <property type="entry name" value="NAD(P)-bd_dom_sf"/>
</dbReference>
<dbReference type="PANTHER" id="PTHR21089">
    <property type="entry name" value="SHIKIMATE DEHYDROGENASE"/>
    <property type="match status" value="1"/>
</dbReference>
<evidence type="ECO:0000256" key="2">
    <source>
        <dbReference type="PROSITE-ProRule" id="PRU00708"/>
    </source>
</evidence>
<dbReference type="UniPathway" id="UPA00053">
    <property type="reaction ID" value="UER00087"/>
</dbReference>
<dbReference type="GO" id="GO:0004764">
    <property type="term" value="F:shikimate 3-dehydrogenase (NADP+) activity"/>
    <property type="evidence" value="ECO:0007669"/>
    <property type="project" value="InterPro"/>
</dbReference>
<dbReference type="Pfam" id="PF08501">
    <property type="entry name" value="Shikimate_dh_N"/>
    <property type="match status" value="1"/>
</dbReference>
<keyword evidence="6" id="KW-1185">Reference proteome</keyword>
<sequence length="1052" mass="116086">MERNSTLICAPLMGSSIDQMLMEMNEAKKNGADVVEIRLDYLKNFRPRQDLQRLIKECPLQTLITFRPKWEGGQYEGDETERLDALRLAIELGADYIDVELQVAHEFINSIHGKKPENSRVIVSSHNYHCTPSTEEIGDLVATIQATGADMVKIATTALEITDVLHMFQITVHSYVPIIGLVMTERGLISRLLCPKFGGYLTFGTLEAGKVSAPGQPTIKDLLDLYNVRQIGPDTKVFGIIGNPVGHSKGPVLYNKVFQSVGFDGIYVPFLVDDVANFLNTYSSPDFAGFSCTIPHKEAAIKCCDEVDPIAKSIGAVNIIIRRQSDGKLIGYNSDYIGSIDAIEEALKGSLNMKNATGSPLAGKLVVVVGAGGAGKSIAYGAKAKGARVVIANRTYDRARQLASLVGGDAIPLAELDSFHPEDGMILANATCLGMQPKVDETPISKQALSAYSLVFDAVYTPKMTRLLQEAKESGAIVVTGLEMFMGQSFEQFEKFTGLPGFGSGVVPDPVQLGSTGRITLARNLFDEMPQRDSIAWNAMLTSYSKLGLPYETLTLFSDMRFSGTQLDDFTFTAALSASADVRDFHHGSKLHALVISSGYQSSLPVCNSLIDMYGKCLVPSNARRVFEEMSCRNDVSWCSLLFAYVKRGDLDSGHWIFVNMPNQVEFAWNILIAGYSRNGKFELCMDLFRKMRGTTCKPDLWTFTALMNACSELPRSYYGQMIHGCIIKTSWSSEIEALSFFINMMRNLLRPDEFTFGAVLHGCSSLAVQGPGKMVHGCIIQYGFHSYAYVGNGLVNMYAKCGDIEGSCRAFSDIIEKDLVTWNTMLFGFGLHGRAVEALRLYEEMATSRIKPDKVTFIGLLMTCSHSGLIEQGQVIFESMESVYGVPHEADHVACMVDMLGRGGYLHRARELVEDYSRKLNITSREALLGACAAHGDISLGVTIGEDLMISNPRKEIGYVLLSNLYCASGQWKEAERVRKAMVEQGLKKTPGCSWIELKNKVLVFVAGSHSHPDTKEMYKMLKFLQYEMRNPSNFGFENYKAFQVSDEDLC</sequence>
<dbReference type="EMBL" id="MVGT01003318">
    <property type="protein sequence ID" value="OVA04377.1"/>
    <property type="molecule type" value="Genomic_DNA"/>
</dbReference>
<organism evidence="5 6">
    <name type="scientific">Macleaya cordata</name>
    <name type="common">Five-seeded plume-poppy</name>
    <name type="synonym">Bocconia cordata</name>
    <dbReference type="NCBI Taxonomy" id="56857"/>
    <lineage>
        <taxon>Eukaryota</taxon>
        <taxon>Viridiplantae</taxon>
        <taxon>Streptophyta</taxon>
        <taxon>Embryophyta</taxon>
        <taxon>Tracheophyta</taxon>
        <taxon>Spermatophyta</taxon>
        <taxon>Magnoliopsida</taxon>
        <taxon>Ranunculales</taxon>
        <taxon>Papaveraceae</taxon>
        <taxon>Papaveroideae</taxon>
        <taxon>Macleaya</taxon>
    </lineage>
</organism>
<feature type="repeat" description="PPR" evidence="2">
    <location>
        <begin position="665"/>
        <end position="699"/>
    </location>
</feature>
<dbReference type="HAMAP" id="MF_00222">
    <property type="entry name" value="Shikimate_DH_AroE"/>
    <property type="match status" value="1"/>
</dbReference>
<feature type="domain" description="Shikimate dehydrogenase substrate binding N-terminal" evidence="4">
    <location>
        <begin position="240"/>
        <end position="320"/>
    </location>
</feature>
<dbReference type="Pfam" id="PF01487">
    <property type="entry name" value="DHquinase_I"/>
    <property type="match status" value="1"/>
</dbReference>
<dbReference type="GO" id="GO:0003855">
    <property type="term" value="F:3-dehydroquinate dehydratase activity"/>
    <property type="evidence" value="ECO:0007669"/>
    <property type="project" value="InterPro"/>
</dbReference>
<dbReference type="SUPFAM" id="SSF53223">
    <property type="entry name" value="Aminoacid dehydrogenase-like, N-terminal domain"/>
    <property type="match status" value="1"/>
</dbReference>
<dbReference type="CDD" id="cd00502">
    <property type="entry name" value="DHQase_I"/>
    <property type="match status" value="1"/>
</dbReference>
<dbReference type="PROSITE" id="PS51375">
    <property type="entry name" value="PPR"/>
    <property type="match status" value="4"/>
</dbReference>
<dbReference type="CDD" id="cd01065">
    <property type="entry name" value="NAD_bind_Shikimate_DH"/>
    <property type="match status" value="1"/>
</dbReference>
<feature type="repeat" description="PPR" evidence="2">
    <location>
        <begin position="956"/>
        <end position="990"/>
    </location>
</feature>
<feature type="repeat" description="PPR" evidence="2">
    <location>
        <begin position="819"/>
        <end position="853"/>
    </location>
</feature>
<dbReference type="FunFam" id="3.20.20.70:FF:000142">
    <property type="entry name" value="bifunctional 3-dehydroquinate dehydratase/shikimate dehydrogenase, chloroplastic"/>
    <property type="match status" value="1"/>
</dbReference>
<dbReference type="Pfam" id="PF01535">
    <property type="entry name" value="PPR"/>
    <property type="match status" value="3"/>
</dbReference>
<dbReference type="GO" id="GO:0009423">
    <property type="term" value="P:chorismate biosynthetic process"/>
    <property type="evidence" value="ECO:0007669"/>
    <property type="project" value="UniProtKB-UniPathway"/>
</dbReference>
<dbReference type="InterPro" id="IPR001381">
    <property type="entry name" value="DHquinase_I"/>
</dbReference>
<reference evidence="5 6" key="1">
    <citation type="journal article" date="2017" name="Mol. Plant">
        <title>The Genome of Medicinal Plant Macleaya cordata Provides New Insights into Benzylisoquinoline Alkaloids Metabolism.</title>
        <authorList>
            <person name="Liu X."/>
            <person name="Liu Y."/>
            <person name="Huang P."/>
            <person name="Ma Y."/>
            <person name="Qing Z."/>
            <person name="Tang Q."/>
            <person name="Cao H."/>
            <person name="Cheng P."/>
            <person name="Zheng Y."/>
            <person name="Yuan Z."/>
            <person name="Zhou Y."/>
            <person name="Liu J."/>
            <person name="Tang Z."/>
            <person name="Zhuo Y."/>
            <person name="Zhang Y."/>
            <person name="Yu L."/>
            <person name="Huang J."/>
            <person name="Yang P."/>
            <person name="Peng Q."/>
            <person name="Zhang J."/>
            <person name="Jiang W."/>
            <person name="Zhang Z."/>
            <person name="Lin K."/>
            <person name="Ro D.K."/>
            <person name="Chen X."/>
            <person name="Xiong X."/>
            <person name="Shang Y."/>
            <person name="Huang S."/>
            <person name="Zeng J."/>
        </authorList>
    </citation>
    <scope>NUCLEOTIDE SEQUENCE [LARGE SCALE GENOMIC DNA]</scope>
    <source>
        <strain evidence="6">cv. BLH2017</strain>
        <tissue evidence="5">Root</tissue>
    </source>
</reference>
<dbReference type="NCBIfam" id="TIGR00756">
    <property type="entry name" value="PPR"/>
    <property type="match status" value="3"/>
</dbReference>
<dbReference type="InterPro" id="IPR013708">
    <property type="entry name" value="Shikimate_DH-bd_N"/>
</dbReference>
<evidence type="ECO:0000259" key="4">
    <source>
        <dbReference type="Pfam" id="PF08501"/>
    </source>
</evidence>
<dbReference type="HAMAP" id="MF_00214">
    <property type="entry name" value="AroD"/>
    <property type="match status" value="1"/>
</dbReference>
<feature type="repeat" description="PPR" evidence="2">
    <location>
        <begin position="533"/>
        <end position="567"/>
    </location>
</feature>
<dbReference type="Gene3D" id="3.40.50.720">
    <property type="entry name" value="NAD(P)-binding Rossmann-like Domain"/>
    <property type="match status" value="1"/>
</dbReference>
<dbReference type="GO" id="GO:0099402">
    <property type="term" value="P:plant organ development"/>
    <property type="evidence" value="ECO:0007669"/>
    <property type="project" value="UniProtKB-ARBA"/>
</dbReference>
<dbReference type="Gene3D" id="3.40.50.10860">
    <property type="entry name" value="Leucine Dehydrogenase, chain A, domain 1"/>
    <property type="match status" value="1"/>
</dbReference>
<dbReference type="InParanoid" id="A0A200Q1P6"/>
<dbReference type="OMA" id="GHIGHAR"/>
<name>A0A200Q1P6_MACCD</name>
<dbReference type="InterPro" id="IPR006151">
    <property type="entry name" value="Shikm_DH/Glu-tRNA_Rdtase"/>
</dbReference>
<evidence type="ECO:0000313" key="6">
    <source>
        <dbReference type="Proteomes" id="UP000195402"/>
    </source>
</evidence>
<dbReference type="NCBIfam" id="TIGR01093">
    <property type="entry name" value="aroD"/>
    <property type="match status" value="1"/>
</dbReference>
<evidence type="ECO:0000256" key="1">
    <source>
        <dbReference type="ARBA" id="ARBA00022737"/>
    </source>
</evidence>
<dbReference type="FunFam" id="3.40.50.720:FF:000172">
    <property type="entry name" value="Bifunctional 3-dehydroquinate dehydratase/shikimate dehydrogenase, chloroplastic"/>
    <property type="match status" value="1"/>
</dbReference>
<dbReference type="Pfam" id="PF01488">
    <property type="entry name" value="Shikimate_DH"/>
    <property type="match status" value="1"/>
</dbReference>
<dbReference type="OrthoDB" id="7457040at2759"/>
<dbReference type="Proteomes" id="UP000195402">
    <property type="component" value="Unassembled WGS sequence"/>
</dbReference>
<accession>A0A200Q1P6</accession>